<dbReference type="FunFam" id="1.10.287.80:FF:000004">
    <property type="entry name" value="ATP synthase gamma chain, chloroplastic"/>
    <property type="match status" value="1"/>
</dbReference>
<dbReference type="AlphaFoldDB" id="A0A2K1K612"/>
<keyword evidence="5" id="KW-0375">Hydrogen ion transport</keyword>
<keyword evidence="8" id="KW-0139">CF(1)</keyword>
<dbReference type="FunCoup" id="A0A2K1K612">
    <property type="interactions" value="1697"/>
</dbReference>
<dbReference type="FunFam" id="1.10.287.80:FF:000003">
    <property type="entry name" value="ATP synthase gamma chain, chloroplastic"/>
    <property type="match status" value="1"/>
</dbReference>
<evidence type="ECO:0000256" key="9">
    <source>
        <dbReference type="ARBA" id="ARBA00023310"/>
    </source>
</evidence>
<dbReference type="HAMAP" id="MF_00815">
    <property type="entry name" value="ATP_synth_gamma_bact"/>
    <property type="match status" value="1"/>
</dbReference>
<dbReference type="SUPFAM" id="SSF52943">
    <property type="entry name" value="ATP synthase (F1-ATPase), gamma subunit"/>
    <property type="match status" value="1"/>
</dbReference>
<dbReference type="PRINTS" id="PR00126">
    <property type="entry name" value="ATPASEGAMMA"/>
</dbReference>
<dbReference type="EnsemblPlants" id="Pp3c8_3520V3.1">
    <property type="protein sequence ID" value="Pp3c8_3520V3.1"/>
    <property type="gene ID" value="Pp3c8_3520"/>
</dbReference>
<dbReference type="GO" id="GO:0046933">
    <property type="term" value="F:proton-transporting ATP synthase activity, rotational mechanism"/>
    <property type="evidence" value="ECO:0007669"/>
    <property type="project" value="InterPro"/>
</dbReference>
<keyword evidence="9" id="KW-0066">ATP synthesis</keyword>
<evidence type="ECO:0000256" key="5">
    <source>
        <dbReference type="ARBA" id="ARBA00022781"/>
    </source>
</evidence>
<dbReference type="PANTHER" id="PTHR11693">
    <property type="entry name" value="ATP SYNTHASE GAMMA CHAIN"/>
    <property type="match status" value="1"/>
</dbReference>
<dbReference type="InterPro" id="IPR000131">
    <property type="entry name" value="ATP_synth_F1_gsu"/>
</dbReference>
<evidence type="ECO:0000313" key="13">
    <source>
        <dbReference type="EnsemblPlants" id="Pp3c8_3520V3.1"/>
    </source>
</evidence>
<keyword evidence="4" id="KW-0813">Transport</keyword>
<dbReference type="Gramene" id="Pp3c8_3520V3.1">
    <property type="protein sequence ID" value="Pp3c8_3520V3.1"/>
    <property type="gene ID" value="Pp3c8_3520"/>
</dbReference>
<keyword evidence="14" id="KW-1185">Reference proteome</keyword>
<evidence type="ECO:0000256" key="2">
    <source>
        <dbReference type="ARBA" id="ARBA00004525"/>
    </source>
</evidence>
<evidence type="ECO:0000256" key="4">
    <source>
        <dbReference type="ARBA" id="ARBA00022448"/>
    </source>
</evidence>
<keyword evidence="7" id="KW-0472">Membrane</keyword>
<proteinExistence type="inferred from homology"/>
<accession>A0A2K1K612</accession>
<keyword evidence="6" id="KW-0406">Ion transport</keyword>
<evidence type="ECO:0000256" key="11">
    <source>
        <dbReference type="ARBA" id="ARBA00038805"/>
    </source>
</evidence>
<dbReference type="GO" id="GO:0015986">
    <property type="term" value="P:proton motive force-driven ATP synthesis"/>
    <property type="evidence" value="ECO:0000318"/>
    <property type="project" value="GO_Central"/>
</dbReference>
<dbReference type="FunFam" id="3.40.1380.10:FF:000006">
    <property type="entry name" value="ATP synthase gamma chain"/>
    <property type="match status" value="1"/>
</dbReference>
<evidence type="ECO:0000256" key="3">
    <source>
        <dbReference type="ARBA" id="ARBA00007681"/>
    </source>
</evidence>
<name>A0A2K1K612_PHYPA</name>
<dbReference type="NCBIfam" id="NF004145">
    <property type="entry name" value="PRK05621.1-2"/>
    <property type="match status" value="1"/>
</dbReference>
<dbReference type="PaxDb" id="3218-PP1S35_234V6.1"/>
<dbReference type="STRING" id="3218.A0A2K1K612"/>
<dbReference type="EMBL" id="ABEU02000008">
    <property type="protein sequence ID" value="PNR49214.1"/>
    <property type="molecule type" value="Genomic_DNA"/>
</dbReference>
<dbReference type="OMA" id="VMQFEQD"/>
<comment type="subunit">
    <text evidence="11">F-type ATPases have 2 components, CF(1) - the catalytic core - and CF(0) - the membrane proton channel. CF(1) has five subunits: alpha(3), beta(3), gamma(1), delta(1), epsilon(1). CF(0) has four main subunits: a, b, b' and c.</text>
</comment>
<dbReference type="NCBIfam" id="TIGR01146">
    <property type="entry name" value="ATPsyn_F1gamma"/>
    <property type="match status" value="1"/>
</dbReference>
<evidence type="ECO:0000313" key="12">
    <source>
        <dbReference type="EMBL" id="PNR49214.1"/>
    </source>
</evidence>
<dbReference type="GO" id="GO:0009535">
    <property type="term" value="C:chloroplast thylakoid membrane"/>
    <property type="evidence" value="ECO:0007669"/>
    <property type="project" value="UniProtKB-SubCell"/>
</dbReference>
<comment type="similarity">
    <text evidence="3">Belongs to the ATPase gamma chain family.</text>
</comment>
<reference evidence="12 14" key="2">
    <citation type="journal article" date="2018" name="Plant J.">
        <title>The Physcomitrella patens chromosome-scale assembly reveals moss genome structure and evolution.</title>
        <authorList>
            <person name="Lang D."/>
            <person name="Ullrich K.K."/>
            <person name="Murat F."/>
            <person name="Fuchs J."/>
            <person name="Jenkins J."/>
            <person name="Haas F.B."/>
            <person name="Piednoel M."/>
            <person name="Gundlach H."/>
            <person name="Van Bel M."/>
            <person name="Meyberg R."/>
            <person name="Vives C."/>
            <person name="Morata J."/>
            <person name="Symeonidi A."/>
            <person name="Hiss M."/>
            <person name="Muchero W."/>
            <person name="Kamisugi Y."/>
            <person name="Saleh O."/>
            <person name="Blanc G."/>
            <person name="Decker E.L."/>
            <person name="van Gessel N."/>
            <person name="Grimwood J."/>
            <person name="Hayes R.D."/>
            <person name="Graham S.W."/>
            <person name="Gunter L.E."/>
            <person name="McDaniel S.F."/>
            <person name="Hoernstein S.N.W."/>
            <person name="Larsson A."/>
            <person name="Li F.W."/>
            <person name="Perroud P.F."/>
            <person name="Phillips J."/>
            <person name="Ranjan P."/>
            <person name="Rokshar D.S."/>
            <person name="Rothfels C.J."/>
            <person name="Schneider L."/>
            <person name="Shu S."/>
            <person name="Stevenson D.W."/>
            <person name="Thummler F."/>
            <person name="Tillich M."/>
            <person name="Villarreal Aguilar J.C."/>
            <person name="Widiez T."/>
            <person name="Wong G.K."/>
            <person name="Wymore A."/>
            <person name="Zhang Y."/>
            <person name="Zimmer A.D."/>
            <person name="Quatrano R.S."/>
            <person name="Mayer K.F.X."/>
            <person name="Goodstein D."/>
            <person name="Casacuberta J.M."/>
            <person name="Vandepoele K."/>
            <person name="Reski R."/>
            <person name="Cuming A.C."/>
            <person name="Tuskan G.A."/>
            <person name="Maumus F."/>
            <person name="Salse J."/>
            <person name="Schmutz J."/>
            <person name="Rensing S.A."/>
        </authorList>
    </citation>
    <scope>NUCLEOTIDE SEQUENCE [LARGE SCALE GENOMIC DNA]</scope>
    <source>
        <strain evidence="13 14">cv. Gransden 2004</strain>
    </source>
</reference>
<organism evidence="12">
    <name type="scientific">Physcomitrium patens</name>
    <name type="common">Spreading-leaved earth moss</name>
    <name type="synonym">Physcomitrella patens</name>
    <dbReference type="NCBI Taxonomy" id="3218"/>
    <lineage>
        <taxon>Eukaryota</taxon>
        <taxon>Viridiplantae</taxon>
        <taxon>Streptophyta</taxon>
        <taxon>Embryophyta</taxon>
        <taxon>Bryophyta</taxon>
        <taxon>Bryophytina</taxon>
        <taxon>Bryopsida</taxon>
        <taxon>Funariidae</taxon>
        <taxon>Funariales</taxon>
        <taxon>Funariaceae</taxon>
        <taxon>Physcomitrium</taxon>
    </lineage>
</organism>
<gene>
    <name evidence="13" type="primary">LOC112286006</name>
    <name evidence="12" type="ORF">PHYPA_011110</name>
</gene>
<dbReference type="InterPro" id="IPR035968">
    <property type="entry name" value="ATP_synth_F1_ATPase_gsu"/>
</dbReference>
<reference evidence="12 14" key="1">
    <citation type="journal article" date="2008" name="Science">
        <title>The Physcomitrella genome reveals evolutionary insights into the conquest of land by plants.</title>
        <authorList>
            <person name="Rensing S."/>
            <person name="Lang D."/>
            <person name="Zimmer A."/>
            <person name="Terry A."/>
            <person name="Salamov A."/>
            <person name="Shapiro H."/>
            <person name="Nishiyama T."/>
            <person name="Perroud P.-F."/>
            <person name="Lindquist E."/>
            <person name="Kamisugi Y."/>
            <person name="Tanahashi T."/>
            <person name="Sakakibara K."/>
            <person name="Fujita T."/>
            <person name="Oishi K."/>
            <person name="Shin-I T."/>
            <person name="Kuroki Y."/>
            <person name="Toyoda A."/>
            <person name="Suzuki Y."/>
            <person name="Hashimoto A."/>
            <person name="Yamaguchi K."/>
            <person name="Sugano A."/>
            <person name="Kohara Y."/>
            <person name="Fujiyama A."/>
            <person name="Anterola A."/>
            <person name="Aoki S."/>
            <person name="Ashton N."/>
            <person name="Barbazuk W.B."/>
            <person name="Barker E."/>
            <person name="Bennetzen J."/>
            <person name="Bezanilla M."/>
            <person name="Blankenship R."/>
            <person name="Cho S.H."/>
            <person name="Dutcher S."/>
            <person name="Estelle M."/>
            <person name="Fawcett J.A."/>
            <person name="Gundlach H."/>
            <person name="Hanada K."/>
            <person name="Heyl A."/>
            <person name="Hicks K.A."/>
            <person name="Hugh J."/>
            <person name="Lohr M."/>
            <person name="Mayer K."/>
            <person name="Melkozernov A."/>
            <person name="Murata T."/>
            <person name="Nelson D."/>
            <person name="Pils B."/>
            <person name="Prigge M."/>
            <person name="Reiss B."/>
            <person name="Renner T."/>
            <person name="Rombauts S."/>
            <person name="Rushton P."/>
            <person name="Sanderfoot A."/>
            <person name="Schween G."/>
            <person name="Shiu S.-H."/>
            <person name="Stueber K."/>
            <person name="Theodoulou F.L."/>
            <person name="Tu H."/>
            <person name="Van de Peer Y."/>
            <person name="Verrier P.J."/>
            <person name="Waters E."/>
            <person name="Wood A."/>
            <person name="Yang L."/>
            <person name="Cove D."/>
            <person name="Cuming A."/>
            <person name="Hasebe M."/>
            <person name="Lucas S."/>
            <person name="Mishler D.B."/>
            <person name="Reski R."/>
            <person name="Grigoriev I."/>
            <person name="Quatrano R.S."/>
            <person name="Boore J.L."/>
        </authorList>
    </citation>
    <scope>NUCLEOTIDE SEQUENCE [LARGE SCALE GENOMIC DNA]</scope>
    <source>
        <strain evidence="13 14">cv. Gransden 2004</strain>
    </source>
</reference>
<evidence type="ECO:0000256" key="6">
    <source>
        <dbReference type="ARBA" id="ARBA00023065"/>
    </source>
</evidence>
<dbReference type="Gramene" id="Pp3c8_3520V3.2">
    <property type="protein sequence ID" value="Pp3c8_3520V3.2"/>
    <property type="gene ID" value="Pp3c8_3520"/>
</dbReference>
<sequence>MASSIACGSALKMATFEGLSAKSLGLRGVEPAGSVDVLTWESVGRREGRGSSIVTAGLKDLRDRIATVKNTQKITDAMKLVAAAKVRRAQEAVVNGRPFSENLVKVLFNVNEQLTTEDIDIPLTTVRPVKKIAIVVITGDRGLCGGFNNYILKKAEQRMAELREIGVSYTVVSIGKKGNSYFRRRPQIPVDRFLDAGNAPTTKEAQAVADELFALFVSEEVDKVELLYTRFVSLIKSDPIIHTLLPLSPQGEVCDISGNCVDAADDEMFRLTTKDGKFSVERETVRTETVKFSGVLMFEQEPVQILDALLPLYLNSQILRALQESIASELAARMNAMNNASDNAADLKKSLSISYNRQRQAKITGEILEIVAGSTVTV</sequence>
<evidence type="ECO:0000256" key="7">
    <source>
        <dbReference type="ARBA" id="ARBA00023136"/>
    </source>
</evidence>
<dbReference type="GO" id="GO:0045259">
    <property type="term" value="C:proton-transporting ATP synthase complex"/>
    <property type="evidence" value="ECO:0007669"/>
    <property type="project" value="UniProtKB-KW"/>
</dbReference>
<dbReference type="PANTHER" id="PTHR11693:SF41">
    <property type="entry name" value="ATP SYNTHASE GAMMA CHAIN, CHLOROPLASTIC"/>
    <property type="match status" value="1"/>
</dbReference>
<evidence type="ECO:0000256" key="8">
    <source>
        <dbReference type="ARBA" id="ARBA00023196"/>
    </source>
</evidence>
<dbReference type="EnsemblPlants" id="Pp3c8_3520V3.2">
    <property type="protein sequence ID" value="Pp3c8_3520V3.2"/>
    <property type="gene ID" value="Pp3c8_3520"/>
</dbReference>
<dbReference type="GeneID" id="112286006"/>
<dbReference type="OrthoDB" id="239812at2759"/>
<comment type="subcellular location">
    <subcellularLocation>
        <location evidence="2">Plastid</location>
        <location evidence="2">Chloroplast thylakoid membrane</location>
        <topology evidence="2">Peripheral membrane protein</topology>
    </subcellularLocation>
</comment>
<evidence type="ECO:0000256" key="10">
    <source>
        <dbReference type="ARBA" id="ARBA00031066"/>
    </source>
</evidence>
<comment type="function">
    <text evidence="1">Produces ATP from ADP in the presence of a proton gradient across the membrane. The gamma chain is believed to be important in regulating ATPase activity and the flow of protons through the CF(0) complex.</text>
</comment>
<evidence type="ECO:0000313" key="14">
    <source>
        <dbReference type="Proteomes" id="UP000006727"/>
    </source>
</evidence>
<dbReference type="RefSeq" id="XP_024383250.1">
    <property type="nucleotide sequence ID" value="XM_024527482.2"/>
</dbReference>
<dbReference type="Pfam" id="PF00231">
    <property type="entry name" value="ATP-synt"/>
    <property type="match status" value="1"/>
</dbReference>
<protein>
    <recommendedName>
        <fullName evidence="10">F-ATPase gamma subunit</fullName>
    </recommendedName>
</protein>
<evidence type="ECO:0000256" key="1">
    <source>
        <dbReference type="ARBA" id="ARBA00003456"/>
    </source>
</evidence>
<dbReference type="Proteomes" id="UP000006727">
    <property type="component" value="Chromosome 8"/>
</dbReference>
<dbReference type="KEGG" id="ppp:112286006"/>
<dbReference type="Gene3D" id="1.10.287.80">
    <property type="entry name" value="ATP synthase, gamma subunit, helix hairpin domain"/>
    <property type="match status" value="2"/>
</dbReference>
<dbReference type="Gene3D" id="3.40.1380.10">
    <property type="match status" value="1"/>
</dbReference>
<dbReference type="CDD" id="cd12151">
    <property type="entry name" value="F1-ATPase_gamma"/>
    <property type="match status" value="1"/>
</dbReference>
<reference evidence="13" key="3">
    <citation type="submission" date="2020-12" db="UniProtKB">
        <authorList>
            <consortium name="EnsemblPlants"/>
        </authorList>
    </citation>
    <scope>IDENTIFICATION</scope>
</reference>